<keyword evidence="1" id="KW-1133">Transmembrane helix</keyword>
<feature type="transmembrane region" description="Helical" evidence="1">
    <location>
        <begin position="70"/>
        <end position="89"/>
    </location>
</feature>
<feature type="transmembrane region" description="Helical" evidence="1">
    <location>
        <begin position="274"/>
        <end position="294"/>
    </location>
</feature>
<organism evidence="2 3">
    <name type="scientific">Nocardioides glacieisoli</name>
    <dbReference type="NCBI Taxonomy" id="1168730"/>
    <lineage>
        <taxon>Bacteria</taxon>
        <taxon>Bacillati</taxon>
        <taxon>Actinomycetota</taxon>
        <taxon>Actinomycetes</taxon>
        <taxon>Propionibacteriales</taxon>
        <taxon>Nocardioidaceae</taxon>
        <taxon>Nocardioides</taxon>
    </lineage>
</organism>
<dbReference type="RefSeq" id="WP_129477992.1">
    <property type="nucleotide sequence ID" value="NZ_SDWS01000008.1"/>
</dbReference>
<dbReference type="AlphaFoldDB" id="A0A4Q2RPQ7"/>
<evidence type="ECO:0000313" key="3">
    <source>
        <dbReference type="Proteomes" id="UP000291838"/>
    </source>
</evidence>
<feature type="transmembrane region" description="Helical" evidence="1">
    <location>
        <begin position="333"/>
        <end position="352"/>
    </location>
</feature>
<feature type="transmembrane region" description="Helical" evidence="1">
    <location>
        <begin position="373"/>
        <end position="395"/>
    </location>
</feature>
<reference evidence="2 3" key="1">
    <citation type="submission" date="2019-01" db="EMBL/GenBank/DDBJ databases">
        <title>Novel species of Nocardioides.</title>
        <authorList>
            <person name="Liu Q."/>
            <person name="Xin Y.-H."/>
        </authorList>
    </citation>
    <scope>NUCLEOTIDE SEQUENCE [LARGE SCALE GENOMIC DNA]</scope>
    <source>
        <strain evidence="2 3">HLT3-15</strain>
    </source>
</reference>
<proteinExistence type="predicted"/>
<dbReference type="EMBL" id="SDWS01000008">
    <property type="protein sequence ID" value="RYB89183.1"/>
    <property type="molecule type" value="Genomic_DNA"/>
</dbReference>
<dbReference type="OrthoDB" id="3778510at2"/>
<protein>
    <recommendedName>
        <fullName evidence="4">Glycosyltransferase RgtA/B/C/D-like domain-containing protein</fullName>
    </recommendedName>
</protein>
<feature type="transmembrane region" description="Helical" evidence="1">
    <location>
        <begin position="306"/>
        <end position="327"/>
    </location>
</feature>
<feature type="transmembrane region" description="Helical" evidence="1">
    <location>
        <begin position="96"/>
        <end position="116"/>
    </location>
</feature>
<keyword evidence="1" id="KW-0472">Membrane</keyword>
<name>A0A4Q2RPQ7_9ACTN</name>
<evidence type="ECO:0008006" key="4">
    <source>
        <dbReference type="Google" id="ProtNLM"/>
    </source>
</evidence>
<gene>
    <name evidence="2" type="ORF">EUA06_17035</name>
</gene>
<accession>A0A4Q2RPQ7</accession>
<dbReference type="Proteomes" id="UP000291838">
    <property type="component" value="Unassembled WGS sequence"/>
</dbReference>
<keyword evidence="1" id="KW-0812">Transmembrane</keyword>
<feature type="transmembrane region" description="Helical" evidence="1">
    <location>
        <begin position="203"/>
        <end position="222"/>
    </location>
</feature>
<feature type="transmembrane region" description="Helical" evidence="1">
    <location>
        <begin position="158"/>
        <end position="183"/>
    </location>
</feature>
<keyword evidence="3" id="KW-1185">Reference proteome</keyword>
<comment type="caution">
    <text evidence="2">The sequence shown here is derived from an EMBL/GenBank/DDBJ whole genome shotgun (WGS) entry which is preliminary data.</text>
</comment>
<evidence type="ECO:0000256" key="1">
    <source>
        <dbReference type="SAM" id="Phobius"/>
    </source>
</evidence>
<evidence type="ECO:0000313" key="2">
    <source>
        <dbReference type="EMBL" id="RYB89183.1"/>
    </source>
</evidence>
<sequence>MGVVLIVAATCFRVWAASRTWFYVDDFPLVLTAADDGLAVRSLLDPYIGHVMPAGRISAWLTTVGRPFDYTIAIAQLAVMFALAGAGLLRLLRTLFGSHPGVLLLLAYFLFSPWLIQPTSWWAAGINHLPALVATVWTLDAVVRYLHDPQRRHLVASVAWMGFGLAFAELALLAYIPVALVSAGYFASGSLLRRVRQLCRERLWLVVAHGVVVAAYAGLYLSTAWAPQDAPEGGVPWGGYVTNVLGIVVPSASIGGPVRWNQVWAAQFETDPSWPLQLAGLVAVAGVVALSVHVRDRALRAWSIPVVQLVALVVLIAKTRVVFGPAFILDLRFTTPLALGIPLAIGLAFLPVRGAVESSSPRRPHWLIDRPSPAVLSTAVVVALGMWSAVTFPLLHVPADQSPRRYFATFERSLDEHGSVVDLVDLRVPDYVWSGREGAYSIALSQYGERVRFPEVVTDEFYVLDDTGQLVEADLDVARRSEPPPRGQECDGYRVDRRERAISVGPVFGDVWRLRIEYTASAATPATITRGESVIDTTLQPGTHVMEMPGGGAYDAVAVVPEDAGVSVCVHEVLVGTTSEGRPAGR</sequence>